<evidence type="ECO:0008006" key="3">
    <source>
        <dbReference type="Google" id="ProtNLM"/>
    </source>
</evidence>
<sequence>MKKLIFSALLGLGMIAFTGCTTGNDAEAGAKCSTSKKCAASKCATTKKCAASKCAAKKLEDATKKCAASGKCAAGKCGTSK</sequence>
<name>A0A6S6T3Y2_9BACT</name>
<feature type="signal peptide" evidence="1">
    <location>
        <begin position="1"/>
        <end position="18"/>
    </location>
</feature>
<keyword evidence="1" id="KW-0732">Signal</keyword>
<evidence type="ECO:0000256" key="1">
    <source>
        <dbReference type="SAM" id="SignalP"/>
    </source>
</evidence>
<gene>
    <name evidence="2" type="ORF">HELGO_WM3637</name>
</gene>
<proteinExistence type="predicted"/>
<dbReference type="PROSITE" id="PS51257">
    <property type="entry name" value="PROKAR_LIPOPROTEIN"/>
    <property type="match status" value="1"/>
</dbReference>
<reference evidence="2" key="1">
    <citation type="submission" date="2020-01" db="EMBL/GenBank/DDBJ databases">
        <authorList>
            <person name="Meier V. D."/>
            <person name="Meier V D."/>
        </authorList>
    </citation>
    <scope>NUCLEOTIDE SEQUENCE</scope>
    <source>
        <strain evidence="2">HLG_WM_MAG_01</strain>
    </source>
</reference>
<accession>A0A6S6T3Y2</accession>
<protein>
    <recommendedName>
        <fullName evidence="3">Lipoprotein</fullName>
    </recommendedName>
</protein>
<organism evidence="2">
    <name type="scientific">uncultured Sulfurovum sp</name>
    <dbReference type="NCBI Taxonomy" id="269237"/>
    <lineage>
        <taxon>Bacteria</taxon>
        <taxon>Pseudomonadati</taxon>
        <taxon>Campylobacterota</taxon>
        <taxon>Epsilonproteobacteria</taxon>
        <taxon>Campylobacterales</taxon>
        <taxon>Sulfurovaceae</taxon>
        <taxon>Sulfurovum</taxon>
        <taxon>environmental samples</taxon>
    </lineage>
</organism>
<evidence type="ECO:0000313" key="2">
    <source>
        <dbReference type="EMBL" id="CAA6813963.1"/>
    </source>
</evidence>
<feature type="chain" id="PRO_5027966738" description="Lipoprotein" evidence="1">
    <location>
        <begin position="19"/>
        <end position="81"/>
    </location>
</feature>
<dbReference type="EMBL" id="CACVAS010000066">
    <property type="protein sequence ID" value="CAA6813963.1"/>
    <property type="molecule type" value="Genomic_DNA"/>
</dbReference>
<dbReference type="AlphaFoldDB" id="A0A6S6T3Y2"/>